<dbReference type="RefSeq" id="WP_386108117.1">
    <property type="nucleotide sequence ID" value="NZ_JBHTJR010000050.1"/>
</dbReference>
<dbReference type="Gene3D" id="3.30.420.260">
    <property type="match status" value="1"/>
</dbReference>
<gene>
    <name evidence="1" type="ORF">ACFQ1U_10550</name>
</gene>
<dbReference type="Gene3D" id="3.30.420.250">
    <property type="match status" value="1"/>
</dbReference>
<evidence type="ECO:0000313" key="1">
    <source>
        <dbReference type="EMBL" id="MFD0993645.1"/>
    </source>
</evidence>
<keyword evidence="2" id="KW-1185">Reference proteome</keyword>
<comment type="caution">
    <text evidence="1">The sequence shown here is derived from an EMBL/GenBank/DDBJ whole genome shotgun (WGS) entry which is preliminary data.</text>
</comment>
<sequence>MQRKNKNTGIIPDTKQLSIQFSLDGFSFCIQDVATKEIVSFTEYGFETPVSTPELLQDEIATIFEQDKELQQDFKKVKALHQNDLYTLVPNDYFDKKHLKTYLDFNIKTLTNDHITFDRIPTYEVRNVYVPFVNINNYLFQNFGEFEYYHHASVLIPNLLKYSENNTKTNFFVNVSNFSLDIVVIDSKKLLLANTFNYQTKEDFIYYILFVAEQLQLDPNEFQLTFIGAIEKESELYNIVYNYVRNVDFIQPSSTFLKNHDELSHHSNFTLIS</sequence>
<dbReference type="InterPro" id="IPR024213">
    <property type="entry name" value="DUF3822"/>
</dbReference>
<proteinExistence type="predicted"/>
<accession>A0ABW3JT82</accession>
<protein>
    <submittedName>
        <fullName evidence="1">DUF3822 family protein</fullName>
    </submittedName>
</protein>
<dbReference type="Proteomes" id="UP001597062">
    <property type="component" value="Unassembled WGS sequence"/>
</dbReference>
<dbReference type="EMBL" id="JBHTJR010000050">
    <property type="protein sequence ID" value="MFD0993645.1"/>
    <property type="molecule type" value="Genomic_DNA"/>
</dbReference>
<organism evidence="1 2">
    <name type="scientific">Tenacibaculum geojense</name>
    <dbReference type="NCBI Taxonomy" id="915352"/>
    <lineage>
        <taxon>Bacteria</taxon>
        <taxon>Pseudomonadati</taxon>
        <taxon>Bacteroidota</taxon>
        <taxon>Flavobacteriia</taxon>
        <taxon>Flavobacteriales</taxon>
        <taxon>Flavobacteriaceae</taxon>
        <taxon>Tenacibaculum</taxon>
    </lineage>
</organism>
<dbReference type="Pfam" id="PF12864">
    <property type="entry name" value="DUF3822"/>
    <property type="match status" value="1"/>
</dbReference>
<evidence type="ECO:0000313" key="2">
    <source>
        <dbReference type="Proteomes" id="UP001597062"/>
    </source>
</evidence>
<name>A0ABW3JT82_9FLAO</name>
<reference evidence="2" key="1">
    <citation type="journal article" date="2019" name="Int. J. Syst. Evol. Microbiol.">
        <title>The Global Catalogue of Microorganisms (GCM) 10K type strain sequencing project: providing services to taxonomists for standard genome sequencing and annotation.</title>
        <authorList>
            <consortium name="The Broad Institute Genomics Platform"/>
            <consortium name="The Broad Institute Genome Sequencing Center for Infectious Disease"/>
            <person name="Wu L."/>
            <person name="Ma J."/>
        </authorList>
    </citation>
    <scope>NUCLEOTIDE SEQUENCE [LARGE SCALE GENOMIC DNA]</scope>
    <source>
        <strain evidence="2">CCUG 60527</strain>
    </source>
</reference>
<dbReference type="CDD" id="cd24013">
    <property type="entry name" value="ASKHA_ATPase_BT3980-like"/>
    <property type="match status" value="1"/>
</dbReference>